<keyword evidence="1" id="KW-0233">DNA recombination</keyword>
<evidence type="ECO:0000256" key="1">
    <source>
        <dbReference type="RuleBase" id="RU363044"/>
    </source>
</evidence>
<accession>A0A0L8H128</accession>
<dbReference type="EC" id="5.6.2.3" evidence="1"/>
<feature type="domain" description="DNA helicase Pif1-like DEAD-box helicase" evidence="2">
    <location>
        <begin position="124"/>
        <end position="257"/>
    </location>
</feature>
<reference evidence="3" key="1">
    <citation type="submission" date="2015-07" db="EMBL/GenBank/DDBJ databases">
        <title>MeaNS - Measles Nucleotide Surveillance Program.</title>
        <authorList>
            <person name="Tran T."/>
            <person name="Druce J."/>
        </authorList>
    </citation>
    <scope>NUCLEOTIDE SEQUENCE</scope>
    <source>
        <strain evidence="3">UCB-OBI-ISO-001</strain>
        <tissue evidence="3">Gonad</tissue>
    </source>
</reference>
<keyword evidence="1" id="KW-0067">ATP-binding</keyword>
<keyword evidence="1" id="KW-0234">DNA repair</keyword>
<dbReference type="GO" id="GO:0000723">
    <property type="term" value="P:telomere maintenance"/>
    <property type="evidence" value="ECO:0007669"/>
    <property type="project" value="InterPro"/>
</dbReference>
<dbReference type="EMBL" id="KQ419614">
    <property type="protein sequence ID" value="KOF82897.1"/>
    <property type="molecule type" value="Genomic_DNA"/>
</dbReference>
<evidence type="ECO:0000259" key="2">
    <source>
        <dbReference type="Pfam" id="PF05970"/>
    </source>
</evidence>
<dbReference type="STRING" id="37653.A0A0L8H128"/>
<dbReference type="OrthoDB" id="6152825at2759"/>
<dbReference type="GO" id="GO:0016887">
    <property type="term" value="F:ATP hydrolysis activity"/>
    <property type="evidence" value="ECO:0007669"/>
    <property type="project" value="RHEA"/>
</dbReference>
<comment type="catalytic activity">
    <reaction evidence="1">
        <text>ATP + H2O = ADP + phosphate + H(+)</text>
        <dbReference type="Rhea" id="RHEA:13065"/>
        <dbReference type="ChEBI" id="CHEBI:15377"/>
        <dbReference type="ChEBI" id="CHEBI:15378"/>
        <dbReference type="ChEBI" id="CHEBI:30616"/>
        <dbReference type="ChEBI" id="CHEBI:43474"/>
        <dbReference type="ChEBI" id="CHEBI:456216"/>
        <dbReference type="EC" id="5.6.2.3"/>
    </reaction>
</comment>
<comment type="cofactor">
    <cofactor evidence="1">
        <name>Mg(2+)</name>
        <dbReference type="ChEBI" id="CHEBI:18420"/>
    </cofactor>
</comment>
<organism evidence="3">
    <name type="scientific">Octopus bimaculoides</name>
    <name type="common">California two-spotted octopus</name>
    <dbReference type="NCBI Taxonomy" id="37653"/>
    <lineage>
        <taxon>Eukaryota</taxon>
        <taxon>Metazoa</taxon>
        <taxon>Spiralia</taxon>
        <taxon>Lophotrochozoa</taxon>
        <taxon>Mollusca</taxon>
        <taxon>Cephalopoda</taxon>
        <taxon>Coleoidea</taxon>
        <taxon>Octopodiformes</taxon>
        <taxon>Octopoda</taxon>
        <taxon>Incirrata</taxon>
        <taxon>Octopodidae</taxon>
        <taxon>Octopus</taxon>
    </lineage>
</organism>
<dbReference type="GO" id="GO:0043139">
    <property type="term" value="F:5'-3' DNA helicase activity"/>
    <property type="evidence" value="ECO:0007669"/>
    <property type="project" value="UniProtKB-EC"/>
</dbReference>
<evidence type="ECO:0000313" key="3">
    <source>
        <dbReference type="EMBL" id="KOF82897.1"/>
    </source>
</evidence>
<dbReference type="GO" id="GO:0006310">
    <property type="term" value="P:DNA recombination"/>
    <property type="evidence" value="ECO:0007669"/>
    <property type="project" value="UniProtKB-KW"/>
</dbReference>
<keyword evidence="1" id="KW-0378">Hydrolase</keyword>
<dbReference type="AlphaFoldDB" id="A0A0L8H128"/>
<name>A0A0L8H128_OCTBM</name>
<keyword evidence="1" id="KW-0227">DNA damage</keyword>
<dbReference type="InterPro" id="IPR027417">
    <property type="entry name" value="P-loop_NTPase"/>
</dbReference>
<comment type="similarity">
    <text evidence="1">Belongs to the helicase family.</text>
</comment>
<dbReference type="PANTHER" id="PTHR10492:SF95">
    <property type="entry name" value="HELITRON HELICASE-LIKE DOMAIN-CONTAINING PROTEIN"/>
    <property type="match status" value="1"/>
</dbReference>
<dbReference type="GO" id="GO:0006281">
    <property type="term" value="P:DNA repair"/>
    <property type="evidence" value="ECO:0007669"/>
    <property type="project" value="UniProtKB-KW"/>
</dbReference>
<proteinExistence type="inferred from homology"/>
<protein>
    <recommendedName>
        <fullName evidence="1">ATP-dependent DNA helicase</fullName>
        <ecNumber evidence="1">5.6.2.3</ecNumber>
    </recommendedName>
</protein>
<dbReference type="GO" id="GO:0005524">
    <property type="term" value="F:ATP binding"/>
    <property type="evidence" value="ECO:0007669"/>
    <property type="project" value="UniProtKB-KW"/>
</dbReference>
<keyword evidence="1" id="KW-0547">Nucleotide-binding</keyword>
<dbReference type="InterPro" id="IPR010285">
    <property type="entry name" value="DNA_helicase_pif1-like_DEAD"/>
</dbReference>
<dbReference type="PANTHER" id="PTHR10492">
    <property type="match status" value="1"/>
</dbReference>
<dbReference type="Gene3D" id="3.40.50.300">
    <property type="entry name" value="P-loop containing nucleotide triphosphate hydrolases"/>
    <property type="match status" value="1"/>
</dbReference>
<dbReference type="Pfam" id="PF05970">
    <property type="entry name" value="PIF1"/>
    <property type="match status" value="1"/>
</dbReference>
<gene>
    <name evidence="3" type="ORF">OCBIM_22024677mg</name>
</gene>
<keyword evidence="1" id="KW-0347">Helicase</keyword>
<sequence>MQLDPSVYQKQHNWTHLYSSPLASIYDSYFMSLRDQPPLTTFAQWTATYVALSKTTAPNGNFWIQTINIIRHSKRPLCVILCTSSNTFFAMMLIFCNLTEAYSLWNKYKDSMCHDILLQIRQITGIASTLLNSVQTPHSTFKLPFNVVHQENPMCYIMHSLDEATILKKYKLIVLDEATMSCKCSLQVLDITMRDLRSNNNILGGATLLLAGDFQQILLIIPKETPADELNTSLKNSLLWLHVQLKQFTINMRSSLQTGQPKTQFWEMLAMDKLCMTTLTLLPLVTVSSFDDLCSAIYPNLTTEYIKPDWLRNRPVLAPTNAAVNTFNYKILNRRIMLII</sequence>